<feature type="region of interest" description="Disordered" evidence="6">
    <location>
        <begin position="162"/>
        <end position="183"/>
    </location>
</feature>
<dbReference type="PROSITE" id="PS50157">
    <property type="entry name" value="ZINC_FINGER_C2H2_2"/>
    <property type="match status" value="6"/>
</dbReference>
<evidence type="ECO:0000256" key="5">
    <source>
        <dbReference type="PROSITE-ProRule" id="PRU00042"/>
    </source>
</evidence>
<feature type="domain" description="C2H2-type" evidence="7">
    <location>
        <begin position="553"/>
        <end position="582"/>
    </location>
</feature>
<comment type="caution">
    <text evidence="8">The sequence shown here is derived from an EMBL/GenBank/DDBJ whole genome shotgun (WGS) entry which is preliminary data.</text>
</comment>
<dbReference type="FunFam" id="3.30.160.60:FF:000202">
    <property type="entry name" value="Zinc finger protein 574"/>
    <property type="match status" value="1"/>
</dbReference>
<feature type="region of interest" description="Disordered" evidence="6">
    <location>
        <begin position="760"/>
        <end position="799"/>
    </location>
</feature>
<feature type="compositionally biased region" description="Low complexity" evidence="6">
    <location>
        <begin position="54"/>
        <end position="63"/>
    </location>
</feature>
<evidence type="ECO:0000256" key="2">
    <source>
        <dbReference type="ARBA" id="ARBA00022737"/>
    </source>
</evidence>
<feature type="compositionally biased region" description="Polar residues" evidence="6">
    <location>
        <begin position="289"/>
        <end position="301"/>
    </location>
</feature>
<evidence type="ECO:0000256" key="6">
    <source>
        <dbReference type="SAM" id="MobiDB-lite"/>
    </source>
</evidence>
<dbReference type="Proteomes" id="UP000230066">
    <property type="component" value="Unassembled WGS sequence"/>
</dbReference>
<dbReference type="Gene3D" id="3.30.160.60">
    <property type="entry name" value="Classic Zinc Finger"/>
    <property type="match status" value="6"/>
</dbReference>
<feature type="domain" description="C2H2-type" evidence="7">
    <location>
        <begin position="345"/>
        <end position="374"/>
    </location>
</feature>
<dbReference type="Pfam" id="PF00096">
    <property type="entry name" value="zf-C2H2"/>
    <property type="match status" value="1"/>
</dbReference>
<proteinExistence type="predicted"/>
<feature type="region of interest" description="Disordered" evidence="6">
    <location>
        <begin position="247"/>
        <end position="281"/>
    </location>
</feature>
<dbReference type="SUPFAM" id="SSF57667">
    <property type="entry name" value="beta-beta-alpha zinc fingers"/>
    <property type="match status" value="4"/>
</dbReference>
<feature type="domain" description="C2H2-type" evidence="7">
    <location>
        <begin position="708"/>
        <end position="737"/>
    </location>
</feature>
<name>A0A4E0S064_FASHE</name>
<dbReference type="SMART" id="SM00355">
    <property type="entry name" value="ZnF_C2H2"/>
    <property type="match status" value="6"/>
</dbReference>
<gene>
    <name evidence="8" type="ORF">D915_000555</name>
</gene>
<keyword evidence="4" id="KW-0862">Zinc</keyword>
<feature type="compositionally biased region" description="Polar residues" evidence="6">
    <location>
        <begin position="247"/>
        <end position="271"/>
    </location>
</feature>
<dbReference type="PROSITE" id="PS00028">
    <property type="entry name" value="ZINC_FINGER_C2H2_1"/>
    <property type="match status" value="6"/>
</dbReference>
<dbReference type="PANTHER" id="PTHR23235">
    <property type="entry name" value="KRUEPPEL-LIKE TRANSCRIPTION FACTOR"/>
    <property type="match status" value="1"/>
</dbReference>
<feature type="region of interest" description="Disordered" evidence="6">
    <location>
        <begin position="466"/>
        <end position="488"/>
    </location>
</feature>
<accession>A0A4E0S064</accession>
<evidence type="ECO:0000256" key="1">
    <source>
        <dbReference type="ARBA" id="ARBA00022723"/>
    </source>
</evidence>
<dbReference type="InterPro" id="IPR013087">
    <property type="entry name" value="Znf_C2H2_type"/>
</dbReference>
<feature type="region of interest" description="Disordered" evidence="6">
    <location>
        <begin position="289"/>
        <end position="308"/>
    </location>
</feature>
<dbReference type="EMBL" id="JXXN02000101">
    <property type="protein sequence ID" value="THD28657.1"/>
    <property type="molecule type" value="Genomic_DNA"/>
</dbReference>
<dbReference type="GO" id="GO:0000981">
    <property type="term" value="F:DNA-binding transcription factor activity, RNA polymerase II-specific"/>
    <property type="evidence" value="ECO:0007669"/>
    <property type="project" value="TreeGrafter"/>
</dbReference>
<dbReference type="GO" id="GO:0008270">
    <property type="term" value="F:zinc ion binding"/>
    <property type="evidence" value="ECO:0007669"/>
    <property type="project" value="UniProtKB-KW"/>
</dbReference>
<protein>
    <submittedName>
        <fullName evidence="8">Zinc finger protein</fullName>
    </submittedName>
</protein>
<evidence type="ECO:0000259" key="7">
    <source>
        <dbReference type="PROSITE" id="PS50157"/>
    </source>
</evidence>
<dbReference type="GO" id="GO:0032502">
    <property type="term" value="P:developmental process"/>
    <property type="evidence" value="ECO:0007669"/>
    <property type="project" value="UniProtKB-ARBA"/>
</dbReference>
<evidence type="ECO:0000313" key="9">
    <source>
        <dbReference type="Proteomes" id="UP000230066"/>
    </source>
</evidence>
<feature type="compositionally biased region" description="Low complexity" evidence="6">
    <location>
        <begin position="162"/>
        <end position="174"/>
    </location>
</feature>
<keyword evidence="9" id="KW-1185">Reference proteome</keyword>
<dbReference type="AlphaFoldDB" id="A0A4E0S064"/>
<feature type="domain" description="C2H2-type" evidence="7">
    <location>
        <begin position="375"/>
        <end position="399"/>
    </location>
</feature>
<evidence type="ECO:0000256" key="3">
    <source>
        <dbReference type="ARBA" id="ARBA00022771"/>
    </source>
</evidence>
<dbReference type="FunFam" id="3.30.160.60:FF:000072">
    <property type="entry name" value="zinc finger protein 143 isoform X1"/>
    <property type="match status" value="1"/>
</dbReference>
<dbReference type="InterPro" id="IPR036236">
    <property type="entry name" value="Znf_C2H2_sf"/>
</dbReference>
<dbReference type="PANTHER" id="PTHR23235:SF120">
    <property type="entry name" value="KRUPPEL-LIKE FACTOR 15"/>
    <property type="match status" value="1"/>
</dbReference>
<keyword evidence="1" id="KW-0479">Metal-binding</keyword>
<feature type="domain" description="C2H2-type" evidence="7">
    <location>
        <begin position="738"/>
        <end position="765"/>
    </location>
</feature>
<feature type="region of interest" description="Disordered" evidence="6">
    <location>
        <begin position="49"/>
        <end position="84"/>
    </location>
</feature>
<evidence type="ECO:0000256" key="4">
    <source>
        <dbReference type="ARBA" id="ARBA00022833"/>
    </source>
</evidence>
<organism evidence="8 9">
    <name type="scientific">Fasciola hepatica</name>
    <name type="common">Liver fluke</name>
    <dbReference type="NCBI Taxonomy" id="6192"/>
    <lineage>
        <taxon>Eukaryota</taxon>
        <taxon>Metazoa</taxon>
        <taxon>Spiralia</taxon>
        <taxon>Lophotrochozoa</taxon>
        <taxon>Platyhelminthes</taxon>
        <taxon>Trematoda</taxon>
        <taxon>Digenea</taxon>
        <taxon>Plagiorchiida</taxon>
        <taxon>Echinostomata</taxon>
        <taxon>Echinostomatoidea</taxon>
        <taxon>Fasciolidae</taxon>
        <taxon>Fasciola</taxon>
    </lineage>
</organism>
<evidence type="ECO:0000313" key="8">
    <source>
        <dbReference type="EMBL" id="THD28657.1"/>
    </source>
</evidence>
<keyword evidence="2" id="KW-0677">Repeat</keyword>
<dbReference type="GO" id="GO:0000978">
    <property type="term" value="F:RNA polymerase II cis-regulatory region sequence-specific DNA binding"/>
    <property type="evidence" value="ECO:0007669"/>
    <property type="project" value="TreeGrafter"/>
</dbReference>
<keyword evidence="3 5" id="KW-0863">Zinc-finger</keyword>
<feature type="domain" description="C2H2-type" evidence="7">
    <location>
        <begin position="523"/>
        <end position="552"/>
    </location>
</feature>
<sequence length="799" mass="87299">MLHRPKLIPDTMKTPCKTFRTLSELESSICPLINNDEVVIIEPTDPDEDRIREQQQWYQQKQQRLPEQHKPPSTHEVGTNSELSKSKTGNFRIMTDVPKSVTPTTPLTEALQSLLSVAARSLLSTLNGSFSSNVPNKLAPSQDELKSCPVPRGVTEFLLQSSTSAGGSSTPSGPRVTESATGSHNATTAIESLHPLVAALLVNCATVNLITQHVKSLGVPIYISPSLGQNSTLLGLNLPNIYSASPSCSSTESNIVQQPDSTHPRNVSSMDKSTDRTDSAPVVHQNDVLSSQRPITGSKNPPTTPENHRTTSIVQSLLNEAKTAIEVSKFTTSPIARTTNRVKRFKCPVPSCHLAFYSRFNQTEHIRTHTGERPFVCAFSDCTAAFKRRRDLRDHINAHVDCPNTTTDDSPMTDLTPCTLNPQSSVAPITAKPNILLGPIAQDCSENTVGQVTREMDKLEADVTFCGPILDDPNPRPEEAVGKSGSMERTAQIKQEYVPRNSSLLEQNISADPPVPKTVGRRHPCPYSNCGKAYAKLNKLKEHLRSHTGERPYVCREPGCGAAFIRLYGVRRHELTHVFGRKGTVRSTPNVNQGKKYGTLLPTSDDSNPDIGEQCCARSSSDISKTPPVSSSSMAKPLLVNVEPSQMCMDSGEIFTTTETGPDSSHSKAGSANLSTRAFPVIAPKAAINQPPRPLSPISGSPGIRRPHACPFRDCGKAFPKLNKLREHICRHTGERPFVCDKCNASFVRMYDLRRHGKIHLRASDPRQDAQRPLAPKRNNPEAVSVVPLKPEPDSTLLC</sequence>
<reference evidence="8" key="1">
    <citation type="submission" date="2019-03" db="EMBL/GenBank/DDBJ databases">
        <title>Improved annotation for the trematode Fasciola hepatica.</title>
        <authorList>
            <person name="Choi Y.-J."/>
            <person name="Martin J."/>
            <person name="Mitreva M."/>
        </authorList>
    </citation>
    <scope>NUCLEOTIDE SEQUENCE [LARGE SCALE GENOMIC DNA]</scope>
</reference>